<evidence type="ECO:0000256" key="1">
    <source>
        <dbReference type="ARBA" id="ARBA00002486"/>
    </source>
</evidence>
<dbReference type="AlphaFoldDB" id="A0A9D5M1H8"/>
<accession>A0A9D5M1H8</accession>
<dbReference type="Proteomes" id="UP000806542">
    <property type="component" value="Unassembled WGS sequence"/>
</dbReference>
<dbReference type="Gene3D" id="1.10.10.10">
    <property type="entry name" value="Winged helix-like DNA-binding domain superfamily/Winged helix DNA-binding domain"/>
    <property type="match status" value="1"/>
</dbReference>
<name>A0A9D5M1H8_9FIRM</name>
<evidence type="ECO:0000256" key="2">
    <source>
        <dbReference type="ARBA" id="ARBA00006479"/>
    </source>
</evidence>
<sequence length="385" mass="41832">MQTAGVNGLNIKKKNRGLLLRLLSCGIADSRAGLTKISGLTKMTVSNIISEFLQEGYVVETEIEKNKNRGCNPMGLMISKRAPKAVAVAISRDKVAACIIDLTGKPCSDIYAQILAEESPKTLEQKLISVIRDALAQTKDRILGIGAASIGPVHAGSGVILNPVNFFGITNFPLKHLLEQTFQLPVMVNNDMNAAALAEKLYGAGAAYENFVYLGMTNGIGAGVIADGRLYYNQSGFSGEAGHMSVQADGGICFCGNRGCLELYASIPVITKQLKQALSLERTPNPHEFSTLYQMPAGKEIFQKMEHYLTAGLVNLANLFSPQVIIIGHDGYYFPEEMLERMEKNINRRVLFTGWQTVRLLRSSFENQAALTGAACCVFHSIFEG</sequence>
<gene>
    <name evidence="4" type="ORF">INF28_00535</name>
</gene>
<dbReference type="SUPFAM" id="SSF46785">
    <property type="entry name" value="Winged helix' DNA-binding domain"/>
    <property type="match status" value="1"/>
</dbReference>
<dbReference type="Pfam" id="PF00480">
    <property type="entry name" value="ROK"/>
    <property type="match status" value="1"/>
</dbReference>
<proteinExistence type="inferred from homology"/>
<dbReference type="PANTHER" id="PTHR18964:SF149">
    <property type="entry name" value="BIFUNCTIONAL UDP-N-ACETYLGLUCOSAMINE 2-EPIMERASE_N-ACETYLMANNOSAMINE KINASE"/>
    <property type="match status" value="1"/>
</dbReference>
<comment type="function">
    <text evidence="1">Transcriptional repressor of xylose-utilizing enzymes.</text>
</comment>
<dbReference type="PANTHER" id="PTHR18964">
    <property type="entry name" value="ROK (REPRESSOR, ORF, KINASE) FAMILY"/>
    <property type="match status" value="1"/>
</dbReference>
<evidence type="ECO:0000313" key="5">
    <source>
        <dbReference type="Proteomes" id="UP000806542"/>
    </source>
</evidence>
<dbReference type="InterPro" id="IPR036388">
    <property type="entry name" value="WH-like_DNA-bd_sf"/>
</dbReference>
<comment type="caution">
    <text evidence="4">The sequence shown here is derived from an EMBL/GenBank/DDBJ whole genome shotgun (WGS) entry which is preliminary data.</text>
</comment>
<protein>
    <submittedName>
        <fullName evidence="4">ROK family protein</fullName>
    </submittedName>
</protein>
<dbReference type="InterPro" id="IPR043129">
    <property type="entry name" value="ATPase_NBD"/>
</dbReference>
<dbReference type="GO" id="GO:0042732">
    <property type="term" value="P:D-xylose metabolic process"/>
    <property type="evidence" value="ECO:0007669"/>
    <property type="project" value="UniProtKB-KW"/>
</dbReference>
<reference evidence="4" key="1">
    <citation type="submission" date="2020-10" db="EMBL/GenBank/DDBJ databases">
        <title>ChiBAC.</title>
        <authorList>
            <person name="Zenner C."/>
            <person name="Hitch T.C.A."/>
            <person name="Clavel T."/>
        </authorList>
    </citation>
    <scope>NUCLEOTIDE SEQUENCE</scope>
    <source>
        <strain evidence="4">DSM 107454</strain>
    </source>
</reference>
<keyword evidence="3" id="KW-0859">Xylose metabolism</keyword>
<comment type="similarity">
    <text evidence="2">Belongs to the ROK (NagC/XylR) family.</text>
</comment>
<dbReference type="InterPro" id="IPR036390">
    <property type="entry name" value="WH_DNA-bd_sf"/>
</dbReference>
<organism evidence="4 5">
    <name type="scientific">Ructibacterium gallinarum</name>
    <dbReference type="NCBI Taxonomy" id="2779355"/>
    <lineage>
        <taxon>Bacteria</taxon>
        <taxon>Bacillati</taxon>
        <taxon>Bacillota</taxon>
        <taxon>Clostridia</taxon>
        <taxon>Eubacteriales</taxon>
        <taxon>Oscillospiraceae</taxon>
        <taxon>Ructibacterium</taxon>
    </lineage>
</organism>
<dbReference type="EMBL" id="JADCKB010000001">
    <property type="protein sequence ID" value="MBE5038954.1"/>
    <property type="molecule type" value="Genomic_DNA"/>
</dbReference>
<dbReference type="InterPro" id="IPR000600">
    <property type="entry name" value="ROK"/>
</dbReference>
<dbReference type="CDD" id="cd24059">
    <property type="entry name" value="ASKHA_NBD_ROK_TM1224-like"/>
    <property type="match status" value="1"/>
</dbReference>
<keyword evidence="3" id="KW-0119">Carbohydrate metabolism</keyword>
<evidence type="ECO:0000313" key="4">
    <source>
        <dbReference type="EMBL" id="MBE5038954.1"/>
    </source>
</evidence>
<dbReference type="SUPFAM" id="SSF53067">
    <property type="entry name" value="Actin-like ATPase domain"/>
    <property type="match status" value="1"/>
</dbReference>
<dbReference type="Gene3D" id="3.30.420.40">
    <property type="match status" value="2"/>
</dbReference>
<evidence type="ECO:0000256" key="3">
    <source>
        <dbReference type="ARBA" id="ARBA00022629"/>
    </source>
</evidence>
<keyword evidence="5" id="KW-1185">Reference proteome</keyword>